<protein>
    <submittedName>
        <fullName evidence="2">Uncharacterized protein</fullName>
    </submittedName>
</protein>
<dbReference type="Proteomes" id="UP001391051">
    <property type="component" value="Unassembled WGS sequence"/>
</dbReference>
<name>A0ABR1QWS7_9PEZI</name>
<dbReference type="RefSeq" id="XP_066706537.1">
    <property type="nucleotide sequence ID" value="XM_066837644.1"/>
</dbReference>
<comment type="caution">
    <text evidence="2">The sequence shown here is derived from an EMBL/GenBank/DDBJ whole genome shotgun (WGS) entry which is preliminary data.</text>
</comment>
<reference evidence="2 3" key="1">
    <citation type="submission" date="2023-01" db="EMBL/GenBank/DDBJ databases">
        <title>Analysis of 21 Apiospora genomes using comparative genomics revels a genus with tremendous synthesis potential of carbohydrate active enzymes and secondary metabolites.</title>
        <authorList>
            <person name="Sorensen T."/>
        </authorList>
    </citation>
    <scope>NUCLEOTIDE SEQUENCE [LARGE SCALE GENOMIC DNA]</scope>
    <source>
        <strain evidence="2 3">CBS 24483</strain>
    </source>
</reference>
<evidence type="ECO:0000256" key="1">
    <source>
        <dbReference type="SAM" id="MobiDB-lite"/>
    </source>
</evidence>
<evidence type="ECO:0000313" key="2">
    <source>
        <dbReference type="EMBL" id="KAK7967145.1"/>
    </source>
</evidence>
<dbReference type="EMBL" id="JAQQWE010000001">
    <property type="protein sequence ID" value="KAK7967145.1"/>
    <property type="molecule type" value="Genomic_DNA"/>
</dbReference>
<gene>
    <name evidence="2" type="ORF">PG986_001422</name>
</gene>
<feature type="region of interest" description="Disordered" evidence="1">
    <location>
        <begin position="67"/>
        <end position="98"/>
    </location>
</feature>
<organism evidence="2 3">
    <name type="scientific">Apiospora aurea</name>
    <dbReference type="NCBI Taxonomy" id="335848"/>
    <lineage>
        <taxon>Eukaryota</taxon>
        <taxon>Fungi</taxon>
        <taxon>Dikarya</taxon>
        <taxon>Ascomycota</taxon>
        <taxon>Pezizomycotina</taxon>
        <taxon>Sordariomycetes</taxon>
        <taxon>Xylariomycetidae</taxon>
        <taxon>Amphisphaeriales</taxon>
        <taxon>Apiosporaceae</taxon>
        <taxon>Apiospora</taxon>
    </lineage>
</organism>
<accession>A0ABR1QWS7</accession>
<evidence type="ECO:0000313" key="3">
    <source>
        <dbReference type="Proteomes" id="UP001391051"/>
    </source>
</evidence>
<sequence length="98" mass="10440">MRALIVGQIVGGCGMYSGGLSYIAALTLLKERPIYTTGIAVLWGLGSEYARDSSASIALWVMPGACDSRRSMSTSPRGSSRDPYIHPLQSAGAPRHRI</sequence>
<keyword evidence="3" id="KW-1185">Reference proteome</keyword>
<proteinExistence type="predicted"/>
<dbReference type="GeneID" id="92070706"/>